<dbReference type="PRINTS" id="PR00413">
    <property type="entry name" value="HADHALOGNASE"/>
</dbReference>
<evidence type="ECO:0000313" key="3">
    <source>
        <dbReference type="EMBL" id="MBA8824454.1"/>
    </source>
</evidence>
<dbReference type="NCBIfam" id="TIGR01428">
    <property type="entry name" value="HAD_type_II"/>
    <property type="match status" value="1"/>
</dbReference>
<dbReference type="SFLD" id="SFLDG01129">
    <property type="entry name" value="C1.5:_HAD__Beta-PGM__Phosphata"/>
    <property type="match status" value="1"/>
</dbReference>
<accession>A0A839DSH0</accession>
<evidence type="ECO:0000313" key="4">
    <source>
        <dbReference type="Proteomes" id="UP000569329"/>
    </source>
</evidence>
<dbReference type="Gene3D" id="3.40.50.1000">
    <property type="entry name" value="HAD superfamily/HAD-like"/>
    <property type="match status" value="1"/>
</dbReference>
<protein>
    <submittedName>
        <fullName evidence="3">2-haloacid dehalogenase</fullName>
        <ecNumber evidence="3">3.8.1.2</ecNumber>
    </submittedName>
</protein>
<dbReference type="InterPro" id="IPR023198">
    <property type="entry name" value="PGP-like_dom2"/>
</dbReference>
<dbReference type="Proteomes" id="UP000569329">
    <property type="component" value="Unassembled WGS sequence"/>
</dbReference>
<dbReference type="SUPFAM" id="SSF56784">
    <property type="entry name" value="HAD-like"/>
    <property type="match status" value="1"/>
</dbReference>
<dbReference type="InterPro" id="IPR006328">
    <property type="entry name" value="2-HAD"/>
</dbReference>
<dbReference type="RefSeq" id="WP_182543737.1">
    <property type="nucleotide sequence ID" value="NZ_JACGWZ010000002.1"/>
</dbReference>
<dbReference type="PANTHER" id="PTHR43316:SF3">
    <property type="entry name" value="HALOACID DEHALOGENASE, TYPE II (AFU_ORTHOLOGUE AFUA_2G07750)-RELATED"/>
    <property type="match status" value="1"/>
</dbReference>
<keyword evidence="2 3" id="KW-0378">Hydrolase</keyword>
<evidence type="ECO:0000256" key="1">
    <source>
        <dbReference type="ARBA" id="ARBA00008106"/>
    </source>
</evidence>
<gene>
    <name evidence="3" type="ORF">FHX42_001801</name>
</gene>
<reference evidence="3 4" key="1">
    <citation type="submission" date="2020-07" db="EMBL/GenBank/DDBJ databases">
        <title>Sequencing the genomes of 1000 actinobacteria strains.</title>
        <authorList>
            <person name="Klenk H.-P."/>
        </authorList>
    </citation>
    <scope>NUCLEOTIDE SEQUENCE [LARGE SCALE GENOMIC DNA]</scope>
    <source>
        <strain evidence="3 4">DSM 45975</strain>
    </source>
</reference>
<dbReference type="SFLD" id="SFLDS00003">
    <property type="entry name" value="Haloacid_Dehalogenase"/>
    <property type="match status" value="1"/>
</dbReference>
<dbReference type="GO" id="GO:0018784">
    <property type="term" value="F:(S)-2-haloacid dehalogenase activity"/>
    <property type="evidence" value="ECO:0007669"/>
    <property type="project" value="UniProtKB-EC"/>
</dbReference>
<dbReference type="InterPro" id="IPR036412">
    <property type="entry name" value="HAD-like_sf"/>
</dbReference>
<dbReference type="InterPro" id="IPR051540">
    <property type="entry name" value="S-2-haloacid_dehalogenase"/>
</dbReference>
<name>A0A839DSH0_9PSEU</name>
<comment type="similarity">
    <text evidence="1">Belongs to the HAD-like hydrolase superfamily. S-2-haloalkanoic acid dehalogenase family.</text>
</comment>
<proteinExistence type="inferred from homology"/>
<sequence>MAEAPFDWVVFDLNGTLLDPSAIVAGLPLEGEETALALLDETVEQAMVDTLVGWYRPFSEYLRAAISRRLRLSGFDDTAERMREALAAARTLPAYPDTTRALEVAREAGLRIATITNSPSESAEAALEASGTRAYFDAVVGSDHARAYKPASVVYRTGLDRIGTRPSRACMVAAHGWDVHGAKAAGMFTAWVGHKERRLLDTVSSPDFSGVDLVEVCHSLAAAVRS</sequence>
<dbReference type="InterPro" id="IPR023214">
    <property type="entry name" value="HAD_sf"/>
</dbReference>
<dbReference type="PANTHER" id="PTHR43316">
    <property type="entry name" value="HYDROLASE, HALOACID DELAHOGENASE-RELATED"/>
    <property type="match status" value="1"/>
</dbReference>
<dbReference type="Gene3D" id="1.10.150.240">
    <property type="entry name" value="Putative phosphatase, domain 2"/>
    <property type="match status" value="1"/>
</dbReference>
<dbReference type="NCBIfam" id="TIGR01493">
    <property type="entry name" value="HAD-SF-IA-v2"/>
    <property type="match status" value="1"/>
</dbReference>
<dbReference type="EMBL" id="JACGWZ010000002">
    <property type="protein sequence ID" value="MBA8824454.1"/>
    <property type="molecule type" value="Genomic_DNA"/>
</dbReference>
<dbReference type="Pfam" id="PF00702">
    <property type="entry name" value="Hydrolase"/>
    <property type="match status" value="1"/>
</dbReference>
<dbReference type="InterPro" id="IPR006439">
    <property type="entry name" value="HAD-SF_hydro_IA"/>
</dbReference>
<organism evidence="3 4">
    <name type="scientific">Halosaccharopolyspora lacisalsi</name>
    <dbReference type="NCBI Taxonomy" id="1000566"/>
    <lineage>
        <taxon>Bacteria</taxon>
        <taxon>Bacillati</taxon>
        <taxon>Actinomycetota</taxon>
        <taxon>Actinomycetes</taxon>
        <taxon>Pseudonocardiales</taxon>
        <taxon>Pseudonocardiaceae</taxon>
        <taxon>Halosaccharopolyspora</taxon>
    </lineage>
</organism>
<evidence type="ECO:0000256" key="2">
    <source>
        <dbReference type="ARBA" id="ARBA00022801"/>
    </source>
</evidence>
<keyword evidence="4" id="KW-1185">Reference proteome</keyword>
<dbReference type="EC" id="3.8.1.2" evidence="3"/>
<dbReference type="AlphaFoldDB" id="A0A839DSH0"/>
<comment type="caution">
    <text evidence="3">The sequence shown here is derived from an EMBL/GenBank/DDBJ whole genome shotgun (WGS) entry which is preliminary data.</text>
</comment>